<dbReference type="AlphaFoldDB" id="A0A4Y2IMB4"/>
<feature type="compositionally biased region" description="Basic and acidic residues" evidence="1">
    <location>
        <begin position="67"/>
        <end position="80"/>
    </location>
</feature>
<sequence length="129" mass="14657">MTSSQQTCFANGLVDNVFLLCRTFTTKLPQQVCYDKLISRKIKLAAVYAIWDRRDEVRSNLTRQEHNKFAEATKSPHDELAESLSRQPVANTKCTDEHWIRAPDPTARSVACRRSHSTSGTLVAGHRLR</sequence>
<dbReference type="EMBL" id="BGPR01002775">
    <property type="protein sequence ID" value="GBM78730.1"/>
    <property type="molecule type" value="Genomic_DNA"/>
</dbReference>
<gene>
    <name evidence="2" type="ORF">AVEN_244402_1</name>
</gene>
<evidence type="ECO:0000313" key="2">
    <source>
        <dbReference type="EMBL" id="GBM78730.1"/>
    </source>
</evidence>
<keyword evidence="3" id="KW-1185">Reference proteome</keyword>
<accession>A0A4Y2IMB4</accession>
<feature type="region of interest" description="Disordered" evidence="1">
    <location>
        <begin position="67"/>
        <end position="87"/>
    </location>
</feature>
<dbReference type="Proteomes" id="UP000499080">
    <property type="component" value="Unassembled WGS sequence"/>
</dbReference>
<evidence type="ECO:0000313" key="3">
    <source>
        <dbReference type="Proteomes" id="UP000499080"/>
    </source>
</evidence>
<protein>
    <submittedName>
        <fullName evidence="2">Uncharacterized protein</fullName>
    </submittedName>
</protein>
<reference evidence="2 3" key="1">
    <citation type="journal article" date="2019" name="Sci. Rep.">
        <title>Orb-weaving spider Araneus ventricosus genome elucidates the spidroin gene catalogue.</title>
        <authorList>
            <person name="Kono N."/>
            <person name="Nakamura H."/>
            <person name="Ohtoshi R."/>
            <person name="Moran D.A.P."/>
            <person name="Shinohara A."/>
            <person name="Yoshida Y."/>
            <person name="Fujiwara M."/>
            <person name="Mori M."/>
            <person name="Tomita M."/>
            <person name="Arakawa K."/>
        </authorList>
    </citation>
    <scope>NUCLEOTIDE SEQUENCE [LARGE SCALE GENOMIC DNA]</scope>
</reference>
<name>A0A4Y2IMB4_ARAVE</name>
<comment type="caution">
    <text evidence="2">The sequence shown here is derived from an EMBL/GenBank/DDBJ whole genome shotgun (WGS) entry which is preliminary data.</text>
</comment>
<evidence type="ECO:0000256" key="1">
    <source>
        <dbReference type="SAM" id="MobiDB-lite"/>
    </source>
</evidence>
<proteinExistence type="predicted"/>
<organism evidence="2 3">
    <name type="scientific">Araneus ventricosus</name>
    <name type="common">Orbweaver spider</name>
    <name type="synonym">Epeira ventricosa</name>
    <dbReference type="NCBI Taxonomy" id="182803"/>
    <lineage>
        <taxon>Eukaryota</taxon>
        <taxon>Metazoa</taxon>
        <taxon>Ecdysozoa</taxon>
        <taxon>Arthropoda</taxon>
        <taxon>Chelicerata</taxon>
        <taxon>Arachnida</taxon>
        <taxon>Araneae</taxon>
        <taxon>Araneomorphae</taxon>
        <taxon>Entelegynae</taxon>
        <taxon>Araneoidea</taxon>
        <taxon>Araneidae</taxon>
        <taxon>Araneus</taxon>
    </lineage>
</organism>